<dbReference type="Proteomes" id="UP001482231">
    <property type="component" value="Unassembled WGS sequence"/>
</dbReference>
<dbReference type="EMBL" id="JBAJEX010000001">
    <property type="protein sequence ID" value="MEO1766163.1"/>
    <property type="molecule type" value="Genomic_DNA"/>
</dbReference>
<evidence type="ECO:0000313" key="2">
    <source>
        <dbReference type="EMBL" id="MEO1766163.1"/>
    </source>
</evidence>
<dbReference type="RefSeq" id="WP_347306947.1">
    <property type="nucleotide sequence ID" value="NZ_JBAJEX010000001.1"/>
</dbReference>
<dbReference type="Pfam" id="PF05275">
    <property type="entry name" value="CopB"/>
    <property type="match status" value="1"/>
</dbReference>
<reference evidence="2 3" key="1">
    <citation type="submission" date="2024-02" db="EMBL/GenBank/DDBJ databases">
        <title>New thermophilic sulfur-oxidizing bacteria from a hot springs of the Uzon caldera (Kamchatka, Russia).</title>
        <authorList>
            <person name="Dukat A.M."/>
            <person name="Elcheninov A.G."/>
            <person name="Frolov E.N."/>
        </authorList>
    </citation>
    <scope>NUCLEOTIDE SEQUENCE [LARGE SCALE GENOMIC DNA]</scope>
    <source>
        <strain evidence="2 3">AK1</strain>
    </source>
</reference>
<dbReference type="InterPro" id="IPR007939">
    <property type="entry name" value="Cu-R_B_prcur"/>
</dbReference>
<evidence type="ECO:0000313" key="3">
    <source>
        <dbReference type="Proteomes" id="UP001482231"/>
    </source>
</evidence>
<proteinExistence type="predicted"/>
<protein>
    <submittedName>
        <fullName evidence="2">Copper resistance protein B</fullName>
    </submittedName>
</protein>
<gene>
    <name evidence="2" type="ORF">V6E02_02900</name>
</gene>
<keyword evidence="1" id="KW-0732">Signal</keyword>
<feature type="signal peptide" evidence="1">
    <location>
        <begin position="1"/>
        <end position="21"/>
    </location>
</feature>
<comment type="caution">
    <text evidence="2">The sequence shown here is derived from an EMBL/GenBank/DDBJ whole genome shotgun (WGS) entry which is preliminary data.</text>
</comment>
<sequence length="268" mass="29911">MTGKHWMVPALLLALAVPAWAEPGMGTMQGGDPPADARDPHAYSGGYTRPADHPLRLHDEKIFWGVMLDRLETAQGRDNGFNAYDFRGFIGRDYDRLVIKAEGEVDGGRLQEGRTELLWSHAVAAYWDTQLGLRHDSGVGPDRTWLAVGVQGLAPYWFHVDATAYAGEGGRTALRLGAEYEMLLTQRLILSPRIEANFYGKRDPALERGAGLADGVFGLRLRYEIRREFAPYIGVEWAGKFGQTADMARDEGLRTRDTRFVAGVRVWF</sequence>
<organism evidence="2 3">
    <name type="scientific">Thiobacter aerophilum</name>
    <dbReference type="NCBI Taxonomy" id="3121275"/>
    <lineage>
        <taxon>Bacteria</taxon>
        <taxon>Pseudomonadati</taxon>
        <taxon>Pseudomonadota</taxon>
        <taxon>Betaproteobacteria</taxon>
        <taxon>Burkholderiales</taxon>
        <taxon>Thiobacteraceae</taxon>
        <taxon>Thiobacter</taxon>
    </lineage>
</organism>
<evidence type="ECO:0000256" key="1">
    <source>
        <dbReference type="SAM" id="SignalP"/>
    </source>
</evidence>
<accession>A0ABV0EBW8</accession>
<feature type="chain" id="PRO_5045374258" evidence="1">
    <location>
        <begin position="22"/>
        <end position="268"/>
    </location>
</feature>
<keyword evidence="3" id="KW-1185">Reference proteome</keyword>
<name>A0ABV0EBW8_9BURK</name>